<evidence type="ECO:0000313" key="2">
    <source>
        <dbReference type="Proteomes" id="UP001299970"/>
    </source>
</evidence>
<proteinExistence type="predicted"/>
<dbReference type="Proteomes" id="UP001299970">
    <property type="component" value="Unassembled WGS sequence"/>
</dbReference>
<gene>
    <name evidence="1" type="ORF">MMF94_15245</name>
</gene>
<name>A0ABS9TEV3_9PSEU</name>
<organism evidence="1 2">
    <name type="scientific">Pseudonocardia alaniniphila</name>
    <dbReference type="NCBI Taxonomy" id="75291"/>
    <lineage>
        <taxon>Bacteria</taxon>
        <taxon>Bacillati</taxon>
        <taxon>Actinomycetota</taxon>
        <taxon>Actinomycetes</taxon>
        <taxon>Pseudonocardiales</taxon>
        <taxon>Pseudonocardiaceae</taxon>
        <taxon>Pseudonocardia</taxon>
    </lineage>
</organism>
<comment type="caution">
    <text evidence="1">The sequence shown here is derived from an EMBL/GenBank/DDBJ whole genome shotgun (WGS) entry which is preliminary data.</text>
</comment>
<reference evidence="1 2" key="1">
    <citation type="submission" date="2022-03" db="EMBL/GenBank/DDBJ databases">
        <title>Pseudonocardia alaer sp. nov., a novel actinomycete isolated from reed forest soil.</title>
        <authorList>
            <person name="Wang L."/>
        </authorList>
    </citation>
    <scope>NUCLEOTIDE SEQUENCE [LARGE SCALE GENOMIC DNA]</scope>
    <source>
        <strain evidence="1 2">Y-16303</strain>
    </source>
</reference>
<protein>
    <recommendedName>
        <fullName evidence="3">DUF222 domain-containing protein</fullName>
    </recommendedName>
</protein>
<accession>A0ABS9TEV3</accession>
<keyword evidence="2" id="KW-1185">Reference proteome</keyword>
<dbReference type="RefSeq" id="WP_241037184.1">
    <property type="nucleotide sequence ID" value="NZ_BAAAJF010000015.1"/>
</dbReference>
<dbReference type="EMBL" id="JAKXMK010000012">
    <property type="protein sequence ID" value="MCH6167042.1"/>
    <property type="molecule type" value="Genomic_DNA"/>
</dbReference>
<sequence length="133" mass="14625">MHAHTQHTAPHSVSHPGYLVKIAAAIDELNQQHHAALAMSHRTDAQRAARAARLALNSARMAAWWGVLSGYLAHDPQMHRLHLRAAVIAEADEKSNARFWREAAADWQARAEHRPTSDAAGALSNWHELGVTA</sequence>
<evidence type="ECO:0000313" key="1">
    <source>
        <dbReference type="EMBL" id="MCH6167042.1"/>
    </source>
</evidence>
<evidence type="ECO:0008006" key="3">
    <source>
        <dbReference type="Google" id="ProtNLM"/>
    </source>
</evidence>